<protein>
    <submittedName>
        <fullName evidence="2">Uncharacterized protein</fullName>
    </submittedName>
</protein>
<dbReference type="HOGENOM" id="CLU_1054115_0_0_1"/>
<dbReference type="EMBL" id="KN821508">
    <property type="protein sequence ID" value="KIJ04794.1"/>
    <property type="molecule type" value="Genomic_DNA"/>
</dbReference>
<dbReference type="OrthoDB" id="2660897at2759"/>
<reference evidence="2 3" key="1">
    <citation type="submission" date="2014-06" db="EMBL/GenBank/DDBJ databases">
        <authorList>
            <consortium name="DOE Joint Genome Institute"/>
            <person name="Kuo A."/>
            <person name="Kohler A."/>
            <person name="Nagy L.G."/>
            <person name="Floudas D."/>
            <person name="Copeland A."/>
            <person name="Barry K.W."/>
            <person name="Cichocki N."/>
            <person name="Veneault-Fourrey C."/>
            <person name="LaButti K."/>
            <person name="Lindquist E.A."/>
            <person name="Lipzen A."/>
            <person name="Lundell T."/>
            <person name="Morin E."/>
            <person name="Murat C."/>
            <person name="Sun H."/>
            <person name="Tunlid A."/>
            <person name="Henrissat B."/>
            <person name="Grigoriev I.V."/>
            <person name="Hibbett D.S."/>
            <person name="Martin F."/>
            <person name="Nordberg H.P."/>
            <person name="Cantor M.N."/>
            <person name="Hua S.X."/>
        </authorList>
    </citation>
    <scope>NUCLEOTIDE SEQUENCE [LARGE SCALE GENOMIC DNA]</scope>
    <source>
        <strain evidence="2 3">ATCC 200175</strain>
    </source>
</reference>
<evidence type="ECO:0000313" key="2">
    <source>
        <dbReference type="EMBL" id="KIJ04794.1"/>
    </source>
</evidence>
<evidence type="ECO:0000313" key="3">
    <source>
        <dbReference type="Proteomes" id="UP000053647"/>
    </source>
</evidence>
<feature type="region of interest" description="Disordered" evidence="1">
    <location>
        <begin position="115"/>
        <end position="156"/>
    </location>
</feature>
<organism evidence="2 3">
    <name type="scientific">Paxillus involutus ATCC 200175</name>
    <dbReference type="NCBI Taxonomy" id="664439"/>
    <lineage>
        <taxon>Eukaryota</taxon>
        <taxon>Fungi</taxon>
        <taxon>Dikarya</taxon>
        <taxon>Basidiomycota</taxon>
        <taxon>Agaricomycotina</taxon>
        <taxon>Agaricomycetes</taxon>
        <taxon>Agaricomycetidae</taxon>
        <taxon>Boletales</taxon>
        <taxon>Paxilineae</taxon>
        <taxon>Paxillaceae</taxon>
        <taxon>Paxillus</taxon>
    </lineage>
</organism>
<evidence type="ECO:0000256" key="1">
    <source>
        <dbReference type="SAM" id="MobiDB-lite"/>
    </source>
</evidence>
<keyword evidence="3" id="KW-1185">Reference proteome</keyword>
<proteinExistence type="predicted"/>
<name>A0A0C9SLP7_PAXIN</name>
<accession>A0A0C9SLP7</accession>
<dbReference type="Proteomes" id="UP000053647">
    <property type="component" value="Unassembled WGS sequence"/>
</dbReference>
<reference evidence="3" key="2">
    <citation type="submission" date="2015-01" db="EMBL/GenBank/DDBJ databases">
        <title>Evolutionary Origins and Diversification of the Mycorrhizal Mutualists.</title>
        <authorList>
            <consortium name="DOE Joint Genome Institute"/>
            <consortium name="Mycorrhizal Genomics Consortium"/>
            <person name="Kohler A."/>
            <person name="Kuo A."/>
            <person name="Nagy L.G."/>
            <person name="Floudas D."/>
            <person name="Copeland A."/>
            <person name="Barry K.W."/>
            <person name="Cichocki N."/>
            <person name="Veneault-Fourrey C."/>
            <person name="LaButti K."/>
            <person name="Lindquist E.A."/>
            <person name="Lipzen A."/>
            <person name="Lundell T."/>
            <person name="Morin E."/>
            <person name="Murat C."/>
            <person name="Riley R."/>
            <person name="Ohm R."/>
            <person name="Sun H."/>
            <person name="Tunlid A."/>
            <person name="Henrissat B."/>
            <person name="Grigoriev I.V."/>
            <person name="Hibbett D.S."/>
            <person name="Martin F."/>
        </authorList>
    </citation>
    <scope>NUCLEOTIDE SEQUENCE [LARGE SCALE GENOMIC DNA]</scope>
    <source>
        <strain evidence="3">ATCC 200175</strain>
    </source>
</reference>
<sequence length="257" mass="28654">MTFQTSSVRVAGQQSDTEDFLYPLPDSGLSSMCLKSMYEDSESIKSWIDTIYHAEKSVFQLDDSKAVDALAFSPHTFRDRGAPSPVSEDFDSDSSASFCFDTSAWVLKHLVPVSDDDDESDSASTPSDDEAQYLSIPSDSPWYRQPSPSPEPIVDQEFCTGTYPNSCSSDVRQVISQQEHLLVIFHEELRRIIPHGNGAEYNSAWLEDVDPDLVLAPIETYEDLCWEAVVSERSPTRRLTRPLPDVPIGFGDVHGAF</sequence>
<gene>
    <name evidence="2" type="ORF">PAXINDRAFT_21916</name>
</gene>
<dbReference type="AlphaFoldDB" id="A0A0C9SLP7"/>
<feature type="compositionally biased region" description="Acidic residues" evidence="1">
    <location>
        <begin position="115"/>
        <end position="131"/>
    </location>
</feature>